<feature type="compositionally biased region" description="Acidic residues" evidence="8">
    <location>
        <begin position="252"/>
        <end position="263"/>
    </location>
</feature>
<evidence type="ECO:0000313" key="11">
    <source>
        <dbReference type="EMBL" id="KXB66618.1"/>
    </source>
</evidence>
<gene>
    <name evidence="11" type="ORF">HMPREF1863_01000</name>
</gene>
<organism evidence="11 12">
    <name type="scientific">Aedoeadaptatus coxii</name>
    <dbReference type="NCBI Taxonomy" id="755172"/>
    <lineage>
        <taxon>Bacteria</taxon>
        <taxon>Bacillati</taxon>
        <taxon>Bacillota</taxon>
        <taxon>Tissierellia</taxon>
        <taxon>Tissierellales</taxon>
        <taxon>Peptoniphilaceae</taxon>
        <taxon>Aedoeadaptatus</taxon>
    </lineage>
</organism>
<dbReference type="InterPro" id="IPR034746">
    <property type="entry name" value="POTRA"/>
</dbReference>
<comment type="caution">
    <text evidence="11">The sequence shown here is derived from an EMBL/GenBank/DDBJ whole genome shotgun (WGS) entry which is preliminary data.</text>
</comment>
<feature type="domain" description="POTRA" evidence="10">
    <location>
        <begin position="42"/>
        <end position="110"/>
    </location>
</feature>
<dbReference type="PANTHER" id="PTHR37820">
    <property type="entry name" value="CELL DIVISION PROTEIN DIVIB"/>
    <property type="match status" value="1"/>
</dbReference>
<evidence type="ECO:0000256" key="6">
    <source>
        <dbReference type="ARBA" id="ARBA00023136"/>
    </source>
</evidence>
<dbReference type="PANTHER" id="PTHR37820:SF1">
    <property type="entry name" value="CELL DIVISION PROTEIN FTSQ"/>
    <property type="match status" value="1"/>
</dbReference>
<evidence type="ECO:0000256" key="5">
    <source>
        <dbReference type="ARBA" id="ARBA00022989"/>
    </source>
</evidence>
<evidence type="ECO:0000256" key="8">
    <source>
        <dbReference type="SAM" id="MobiDB-lite"/>
    </source>
</evidence>
<evidence type="ECO:0000256" key="3">
    <source>
        <dbReference type="ARBA" id="ARBA00022618"/>
    </source>
</evidence>
<sequence length="315" mass="35300">MTEGRRKRKRKLKRKYRNRRILLAVVLIALIGGGCILFSSLTATQGVAISGTKKIPKTTIRQIADDYVNKSYLTMDRKSLKNRLEQLPYVKSADIGISFPHTLTIAIEEETPSAQLYSGDGYILVNEDFKALAKTRSYDTDLPKITGIPTSGIKLGQVAFCETGNEKKIAMIRALFRSEIKKDINTLAILDRGVKISFSDGTIVHIGSFNDADYKVKQLEEIRKEMKTKDESYREIFLDQGDHPIAVKPSSMDEDEGEPDGEQDNARSDSPKDDKDDKGEKPTKSEKSSKKPSQKEEGSGDSKKEKSTDKEEKTR</sequence>
<feature type="region of interest" description="Disordered" evidence="8">
    <location>
        <begin position="239"/>
        <end position="315"/>
    </location>
</feature>
<proteinExistence type="predicted"/>
<name>A0A134AFW8_9FIRM</name>
<accession>A0A134AFW8</accession>
<dbReference type="EMBL" id="LSDG01000027">
    <property type="protein sequence ID" value="KXB66618.1"/>
    <property type="molecule type" value="Genomic_DNA"/>
</dbReference>
<keyword evidence="2" id="KW-1003">Cell membrane</keyword>
<dbReference type="STRING" id="755172.HMPREF1863_01000"/>
<reference evidence="12" key="1">
    <citation type="submission" date="2016-01" db="EMBL/GenBank/DDBJ databases">
        <authorList>
            <person name="Mitreva M."/>
            <person name="Pepin K.H."/>
            <person name="Mihindukulasuriya K.A."/>
            <person name="Fulton R."/>
            <person name="Fronick C."/>
            <person name="O'Laughlin M."/>
            <person name="Miner T."/>
            <person name="Herter B."/>
            <person name="Rosa B.A."/>
            <person name="Cordes M."/>
            <person name="Tomlinson C."/>
            <person name="Wollam A."/>
            <person name="Palsikar V.B."/>
            <person name="Mardis E.R."/>
            <person name="Wilson R.K."/>
        </authorList>
    </citation>
    <scope>NUCLEOTIDE SEQUENCE [LARGE SCALE GENOMIC DNA]</scope>
    <source>
        <strain evidence="12">DNF00729</strain>
    </source>
</reference>
<feature type="transmembrane region" description="Helical" evidence="9">
    <location>
        <begin position="21"/>
        <end position="41"/>
    </location>
</feature>
<keyword evidence="3" id="KW-0132">Cell division</keyword>
<evidence type="ECO:0000313" key="12">
    <source>
        <dbReference type="Proteomes" id="UP000070442"/>
    </source>
</evidence>
<dbReference type="InterPro" id="IPR050487">
    <property type="entry name" value="FtsQ_DivIB"/>
</dbReference>
<dbReference type="RefSeq" id="WP_068367848.1">
    <property type="nucleotide sequence ID" value="NZ_CAMQER010000037.1"/>
</dbReference>
<evidence type="ECO:0000256" key="9">
    <source>
        <dbReference type="SAM" id="Phobius"/>
    </source>
</evidence>
<protein>
    <submittedName>
        <fullName evidence="11">POTRA domain protein, FtsQ-type</fullName>
    </submittedName>
</protein>
<keyword evidence="12" id="KW-1185">Reference proteome</keyword>
<dbReference type="GO" id="GO:0005886">
    <property type="term" value="C:plasma membrane"/>
    <property type="evidence" value="ECO:0007669"/>
    <property type="project" value="TreeGrafter"/>
</dbReference>
<evidence type="ECO:0000256" key="4">
    <source>
        <dbReference type="ARBA" id="ARBA00022692"/>
    </source>
</evidence>
<evidence type="ECO:0000256" key="2">
    <source>
        <dbReference type="ARBA" id="ARBA00022475"/>
    </source>
</evidence>
<keyword evidence="6 9" id="KW-0472">Membrane</keyword>
<dbReference type="PATRIC" id="fig|755172.3.peg.959"/>
<dbReference type="OrthoDB" id="1953902at2"/>
<dbReference type="Pfam" id="PF08478">
    <property type="entry name" value="POTRA_1"/>
    <property type="match status" value="1"/>
</dbReference>
<comment type="subcellular location">
    <subcellularLocation>
        <location evidence="1">Membrane</location>
    </subcellularLocation>
</comment>
<keyword evidence="4 9" id="KW-0812">Transmembrane</keyword>
<keyword evidence="5 9" id="KW-1133">Transmembrane helix</keyword>
<dbReference type="GO" id="GO:0051301">
    <property type="term" value="P:cell division"/>
    <property type="evidence" value="ECO:0007669"/>
    <property type="project" value="UniProtKB-KW"/>
</dbReference>
<dbReference type="InterPro" id="IPR013685">
    <property type="entry name" value="POTRA_FtsQ_type"/>
</dbReference>
<dbReference type="PROSITE" id="PS51779">
    <property type="entry name" value="POTRA"/>
    <property type="match status" value="1"/>
</dbReference>
<evidence type="ECO:0000256" key="1">
    <source>
        <dbReference type="ARBA" id="ARBA00004370"/>
    </source>
</evidence>
<evidence type="ECO:0000256" key="7">
    <source>
        <dbReference type="ARBA" id="ARBA00023306"/>
    </source>
</evidence>
<keyword evidence="7" id="KW-0131">Cell cycle</keyword>
<feature type="compositionally biased region" description="Basic and acidic residues" evidence="8">
    <location>
        <begin position="264"/>
        <end position="315"/>
    </location>
</feature>
<evidence type="ECO:0000259" key="10">
    <source>
        <dbReference type="PROSITE" id="PS51779"/>
    </source>
</evidence>
<dbReference type="PROSITE" id="PS51257">
    <property type="entry name" value="PROKAR_LIPOPROTEIN"/>
    <property type="match status" value="1"/>
</dbReference>
<dbReference type="Proteomes" id="UP000070442">
    <property type="component" value="Unassembled WGS sequence"/>
</dbReference>
<dbReference type="Gene3D" id="3.10.20.310">
    <property type="entry name" value="membrane protein fhac"/>
    <property type="match status" value="1"/>
</dbReference>
<dbReference type="AlphaFoldDB" id="A0A134AFW8"/>